<dbReference type="AlphaFoldDB" id="A0A848M5A6"/>
<dbReference type="Proteomes" id="UP000565468">
    <property type="component" value="Unassembled WGS sequence"/>
</dbReference>
<dbReference type="InterPro" id="IPR006699">
    <property type="entry name" value="GlpP"/>
</dbReference>
<proteinExistence type="predicted"/>
<dbReference type="EMBL" id="JABBPN010000004">
    <property type="protein sequence ID" value="NMO95420.1"/>
    <property type="molecule type" value="Genomic_DNA"/>
</dbReference>
<dbReference type="GO" id="GO:0006355">
    <property type="term" value="P:regulation of DNA-templated transcription"/>
    <property type="evidence" value="ECO:0007669"/>
    <property type="project" value="InterPro"/>
</dbReference>
<dbReference type="PIRSF" id="PIRSF016897">
    <property type="entry name" value="GlpP"/>
    <property type="match status" value="1"/>
</dbReference>
<organism evidence="1 2">
    <name type="scientific">Paenibacillus lemnae</name>
    <dbReference type="NCBI Taxonomy" id="1330551"/>
    <lineage>
        <taxon>Bacteria</taxon>
        <taxon>Bacillati</taxon>
        <taxon>Bacillota</taxon>
        <taxon>Bacilli</taxon>
        <taxon>Bacillales</taxon>
        <taxon>Paenibacillaceae</taxon>
        <taxon>Paenibacillus</taxon>
    </lineage>
</organism>
<protein>
    <submittedName>
        <fullName evidence="1">Glycerol-3-phosphate responsive antiterminator</fullName>
    </submittedName>
</protein>
<evidence type="ECO:0000313" key="1">
    <source>
        <dbReference type="EMBL" id="NMO95420.1"/>
    </source>
</evidence>
<dbReference type="SUPFAM" id="SSF110391">
    <property type="entry name" value="GlpP-like"/>
    <property type="match status" value="1"/>
</dbReference>
<evidence type="ECO:0000313" key="2">
    <source>
        <dbReference type="Proteomes" id="UP000565468"/>
    </source>
</evidence>
<gene>
    <name evidence="1" type="ORF">HII30_06425</name>
</gene>
<dbReference type="InterPro" id="IPR013785">
    <property type="entry name" value="Aldolase_TIM"/>
</dbReference>
<keyword evidence="2" id="KW-1185">Reference proteome</keyword>
<dbReference type="Pfam" id="PF04309">
    <property type="entry name" value="G3P_antiterm"/>
    <property type="match status" value="1"/>
</dbReference>
<reference evidence="1 2" key="1">
    <citation type="submission" date="2020-04" db="EMBL/GenBank/DDBJ databases">
        <title>Paenibacillus algicola sp. nov., a novel marine bacterium producing alginate lyase.</title>
        <authorList>
            <person name="Huang H."/>
        </authorList>
    </citation>
    <scope>NUCLEOTIDE SEQUENCE [LARGE SCALE GENOMIC DNA]</scope>
    <source>
        <strain evidence="1 2">L7-75</strain>
    </source>
</reference>
<comment type="caution">
    <text evidence="1">The sequence shown here is derived from an EMBL/GenBank/DDBJ whole genome shotgun (WGS) entry which is preliminary data.</text>
</comment>
<dbReference type="RefSeq" id="WP_169504204.1">
    <property type="nucleotide sequence ID" value="NZ_JABBPN010000004.1"/>
</dbReference>
<dbReference type="GO" id="GO:0006071">
    <property type="term" value="P:glycerol metabolic process"/>
    <property type="evidence" value="ECO:0007669"/>
    <property type="project" value="InterPro"/>
</dbReference>
<accession>A0A848M5A6</accession>
<name>A0A848M5A6_PAELE</name>
<sequence length="215" mass="23825">MKMKNSVKHNVNGAQRISYCLKRRPIITSLMNAEELPSVLESESNIVFILKTDIFVIESIVEQIREAGKLSFVHFDLIEGIGKDKTAVAYLAEKVGIDGIVTTKNTAIIEAKKQGLLTIQRLFVFDSVSLDNGIKMTKASDPDAIEVLPGMVCRRIMDRIRTEVDVPVIAGGLMVDFEDFDTALKSGVIGISTSSKELWRWQDEQTMSSPSKASM</sequence>
<dbReference type="Gene3D" id="3.20.20.70">
    <property type="entry name" value="Aldolase class I"/>
    <property type="match status" value="1"/>
</dbReference>
<dbReference type="PANTHER" id="PTHR35787">
    <property type="entry name" value="GLYCEROL UPTAKE OPERON ANTITERMINATOR REGULATORY PROTEIN"/>
    <property type="match status" value="1"/>
</dbReference>
<dbReference type="PANTHER" id="PTHR35787:SF1">
    <property type="entry name" value="GLYCEROL UPTAKE OPERON ANTITERMINATOR REGULATORY PROTEIN"/>
    <property type="match status" value="1"/>
</dbReference>